<evidence type="ECO:0000313" key="4">
    <source>
        <dbReference type="Proteomes" id="UP000579647"/>
    </source>
</evidence>
<dbReference type="EMBL" id="JACHDO010000001">
    <property type="protein sequence ID" value="MBB5491975.1"/>
    <property type="molecule type" value="Genomic_DNA"/>
</dbReference>
<feature type="transmembrane region" description="Helical" evidence="2">
    <location>
        <begin position="224"/>
        <end position="243"/>
    </location>
</feature>
<feature type="region of interest" description="Disordered" evidence="1">
    <location>
        <begin position="1"/>
        <end position="36"/>
    </location>
</feature>
<keyword evidence="2" id="KW-0472">Membrane</keyword>
<keyword evidence="4" id="KW-1185">Reference proteome</keyword>
<dbReference type="AlphaFoldDB" id="A0A840WJC0"/>
<gene>
    <name evidence="3" type="ORF">HNR07_003112</name>
</gene>
<protein>
    <submittedName>
        <fullName evidence="3">Uncharacterized protein</fullName>
    </submittedName>
</protein>
<evidence type="ECO:0000256" key="2">
    <source>
        <dbReference type="SAM" id="Phobius"/>
    </source>
</evidence>
<feature type="transmembrane region" description="Helical" evidence="2">
    <location>
        <begin position="73"/>
        <end position="91"/>
    </location>
</feature>
<name>A0A840WJC0_9ACTN</name>
<comment type="caution">
    <text evidence="3">The sequence shown here is derived from an EMBL/GenBank/DDBJ whole genome shotgun (WGS) entry which is preliminary data.</text>
</comment>
<reference evidence="3 4" key="1">
    <citation type="submission" date="2020-08" db="EMBL/GenBank/DDBJ databases">
        <title>Sequencing the genomes of 1000 actinobacteria strains.</title>
        <authorList>
            <person name="Klenk H.-P."/>
        </authorList>
    </citation>
    <scope>NUCLEOTIDE SEQUENCE [LARGE SCALE GENOMIC DNA]</scope>
    <source>
        <strain evidence="3 4">DSM 44598</strain>
    </source>
</reference>
<organism evidence="3 4">
    <name type="scientific">Nocardiopsis metallicus</name>
    <dbReference type="NCBI Taxonomy" id="179819"/>
    <lineage>
        <taxon>Bacteria</taxon>
        <taxon>Bacillati</taxon>
        <taxon>Actinomycetota</taxon>
        <taxon>Actinomycetes</taxon>
        <taxon>Streptosporangiales</taxon>
        <taxon>Nocardiopsidaceae</taxon>
        <taxon>Nocardiopsis</taxon>
    </lineage>
</organism>
<dbReference type="Proteomes" id="UP000579647">
    <property type="component" value="Unassembled WGS sequence"/>
</dbReference>
<evidence type="ECO:0000256" key="1">
    <source>
        <dbReference type="SAM" id="MobiDB-lite"/>
    </source>
</evidence>
<keyword evidence="2" id="KW-1133">Transmembrane helix</keyword>
<evidence type="ECO:0000313" key="3">
    <source>
        <dbReference type="EMBL" id="MBB5491975.1"/>
    </source>
</evidence>
<feature type="transmembrane region" description="Helical" evidence="2">
    <location>
        <begin position="111"/>
        <end position="130"/>
    </location>
</feature>
<feature type="transmembrane region" description="Helical" evidence="2">
    <location>
        <begin position="150"/>
        <end position="173"/>
    </location>
</feature>
<keyword evidence="2" id="KW-0812">Transmembrane</keyword>
<sequence>MQTNKKTEDTQQQSKNITPPMETGDAPNQEPARTIGPTTRIKVEQYANPLITTTLFGIFSGFASLIVNATHGGWYAAACGMALMFGAGVAYEKWTSTARKDLHHAFGTHIASNACLFGLIVAPSIAGGAGQLAESLTGTGSENFGVLTGAIAYGAIPAAVVFRLGMLTAGGYEARNRKNDDQRQKEREEDWKKLRPHIGPALSMAFIAFTVSLLISALFNRPEYGATIGFIMALVIISADISTRSASLRQ</sequence>
<dbReference type="RefSeq" id="WP_184365558.1">
    <property type="nucleotide sequence ID" value="NZ_BAAAKM010000177.1"/>
</dbReference>
<proteinExistence type="predicted"/>
<accession>A0A840WJC0</accession>
<feature type="transmembrane region" description="Helical" evidence="2">
    <location>
        <begin position="46"/>
        <end position="67"/>
    </location>
</feature>
<feature type="transmembrane region" description="Helical" evidence="2">
    <location>
        <begin position="194"/>
        <end position="218"/>
    </location>
</feature>